<dbReference type="SUPFAM" id="SSF52540">
    <property type="entry name" value="P-loop containing nucleoside triphosphate hydrolases"/>
    <property type="match status" value="1"/>
</dbReference>
<dbReference type="Proteomes" id="UP000188342">
    <property type="component" value="Unassembled WGS sequence"/>
</dbReference>
<evidence type="ECO:0000313" key="1">
    <source>
        <dbReference type="EMBL" id="SJN28746.1"/>
    </source>
</evidence>
<dbReference type="EMBL" id="FUKQ01000024">
    <property type="protein sequence ID" value="SJN28746.1"/>
    <property type="molecule type" value="Genomic_DNA"/>
</dbReference>
<organism evidence="1 2">
    <name type="scientific">Luteococcus japonicus LSP_Lj1</name>
    <dbReference type="NCBI Taxonomy" id="1255658"/>
    <lineage>
        <taxon>Bacteria</taxon>
        <taxon>Bacillati</taxon>
        <taxon>Actinomycetota</taxon>
        <taxon>Actinomycetes</taxon>
        <taxon>Propionibacteriales</taxon>
        <taxon>Propionibacteriaceae</taxon>
        <taxon>Luteococcus</taxon>
    </lineage>
</organism>
<dbReference type="AlphaFoldDB" id="A0A1R4J9J9"/>
<reference evidence="1 2" key="1">
    <citation type="submission" date="2017-02" db="EMBL/GenBank/DDBJ databases">
        <authorList>
            <person name="Peterson S.W."/>
        </authorList>
    </citation>
    <scope>NUCLEOTIDE SEQUENCE [LARGE SCALE GENOMIC DNA]</scope>
    <source>
        <strain evidence="1 2">LSP_Lj1</strain>
    </source>
</reference>
<dbReference type="Gene3D" id="3.40.50.300">
    <property type="entry name" value="P-loop containing nucleotide triphosphate hydrolases"/>
    <property type="match status" value="1"/>
</dbReference>
<accession>A0A1R4J9J9</accession>
<dbReference type="InterPro" id="IPR027417">
    <property type="entry name" value="P-loop_NTPase"/>
</dbReference>
<dbReference type="STRING" id="1255658.FM114_06330"/>
<gene>
    <name evidence="1" type="ORF">FM114_06330</name>
</gene>
<name>A0A1R4J9J9_9ACTN</name>
<proteinExistence type="predicted"/>
<sequence>MAVITLTSATGAPGVTTAALGLALTWPRDVLLADCDRDPSQAITAGWLRGADLGGRGLGQLAGVHREHRRLSEEMWLQTVDLGDAGDRDLRFLPGFTHPGAVALFAPIWQELVDSFTALGSGGTDVVVDAGRTGRDGLPAPLVAGSDMLLVCVRSSLRALAGLRLHLPTLQAHVEALGAPCDLGLLVVGPNDPYGSREIEKQFGVPVVHSLAWDPRQAKVFSDGSVPPRSLAGGALPRSFKACASRIAETVQRRNEVLAGTRAPVEWGAR</sequence>
<protein>
    <submittedName>
        <fullName evidence="1">Uncharacterized protein</fullName>
    </submittedName>
</protein>
<dbReference type="OrthoDB" id="5243870at2"/>
<keyword evidence="2" id="KW-1185">Reference proteome</keyword>
<evidence type="ECO:0000313" key="2">
    <source>
        <dbReference type="Proteomes" id="UP000188342"/>
    </source>
</evidence>
<dbReference type="RefSeq" id="WP_094764327.1">
    <property type="nucleotide sequence ID" value="NZ_FUKQ01000024.1"/>
</dbReference>